<dbReference type="InterPro" id="IPR036259">
    <property type="entry name" value="MFS_trans_sf"/>
</dbReference>
<dbReference type="PANTHER" id="PTHR43791:SF19">
    <property type="entry name" value="TRANSPORTER, PUTATIVE (AFU_ORTHOLOGUE AFUA_1G01812)-RELATED"/>
    <property type="match status" value="1"/>
</dbReference>
<keyword evidence="10" id="KW-1185">Reference proteome</keyword>
<dbReference type="PROSITE" id="PS50850">
    <property type="entry name" value="MFS"/>
    <property type="match status" value="1"/>
</dbReference>
<dbReference type="InterPro" id="IPR011701">
    <property type="entry name" value="MFS"/>
</dbReference>
<feature type="transmembrane region" description="Helical" evidence="7">
    <location>
        <begin position="365"/>
        <end position="387"/>
    </location>
</feature>
<feature type="region of interest" description="Disordered" evidence="6">
    <location>
        <begin position="1"/>
        <end position="20"/>
    </location>
</feature>
<evidence type="ECO:0000256" key="1">
    <source>
        <dbReference type="ARBA" id="ARBA00004141"/>
    </source>
</evidence>
<dbReference type="SUPFAM" id="SSF103473">
    <property type="entry name" value="MFS general substrate transporter"/>
    <property type="match status" value="1"/>
</dbReference>
<evidence type="ECO:0000256" key="5">
    <source>
        <dbReference type="ARBA" id="ARBA00023136"/>
    </source>
</evidence>
<proteinExistence type="predicted"/>
<dbReference type="Proteomes" id="UP000298327">
    <property type="component" value="Unassembled WGS sequence"/>
</dbReference>
<feature type="domain" description="Major facilitator superfamily (MFS) profile" evidence="8">
    <location>
        <begin position="48"/>
        <end position="489"/>
    </location>
</feature>
<protein>
    <recommendedName>
        <fullName evidence="8">Major facilitator superfamily (MFS) profile domain-containing protein</fullName>
    </recommendedName>
</protein>
<keyword evidence="5 7" id="KW-0472">Membrane</keyword>
<feature type="transmembrane region" description="Helical" evidence="7">
    <location>
        <begin position="114"/>
        <end position="135"/>
    </location>
</feature>
<feature type="transmembrane region" description="Helical" evidence="7">
    <location>
        <begin position="141"/>
        <end position="162"/>
    </location>
</feature>
<dbReference type="GO" id="GO:0016020">
    <property type="term" value="C:membrane"/>
    <property type="evidence" value="ECO:0007669"/>
    <property type="project" value="UniProtKB-SubCell"/>
</dbReference>
<evidence type="ECO:0000259" key="8">
    <source>
        <dbReference type="PROSITE" id="PS50850"/>
    </source>
</evidence>
<comment type="subcellular location">
    <subcellularLocation>
        <location evidence="1">Membrane</location>
        <topology evidence="1">Multi-pass membrane protein</topology>
    </subcellularLocation>
</comment>
<feature type="transmembrane region" description="Helical" evidence="7">
    <location>
        <begin position="86"/>
        <end position="107"/>
    </location>
</feature>
<feature type="transmembrane region" description="Helical" evidence="7">
    <location>
        <begin position="280"/>
        <end position="301"/>
    </location>
</feature>
<dbReference type="Pfam" id="PF07690">
    <property type="entry name" value="MFS_1"/>
    <property type="match status" value="1"/>
</dbReference>
<evidence type="ECO:0000256" key="3">
    <source>
        <dbReference type="ARBA" id="ARBA00022692"/>
    </source>
</evidence>
<reference evidence="9 10" key="1">
    <citation type="submission" date="2019-02" db="EMBL/GenBank/DDBJ databases">
        <title>Genome sequencing of the rare red list fungi Dentipellis fragilis.</title>
        <authorList>
            <person name="Buettner E."/>
            <person name="Kellner H."/>
        </authorList>
    </citation>
    <scope>NUCLEOTIDE SEQUENCE [LARGE SCALE GENOMIC DNA]</scope>
    <source>
        <strain evidence="9 10">DSM 105465</strain>
    </source>
</reference>
<feature type="transmembrane region" description="Helical" evidence="7">
    <location>
        <begin position="399"/>
        <end position="421"/>
    </location>
</feature>
<evidence type="ECO:0000256" key="7">
    <source>
        <dbReference type="SAM" id="Phobius"/>
    </source>
</evidence>
<feature type="transmembrane region" description="Helical" evidence="7">
    <location>
        <begin position="340"/>
        <end position="359"/>
    </location>
</feature>
<keyword evidence="3 7" id="KW-0812">Transmembrane</keyword>
<sequence length="489" mass="53983">MGSSSQSLEKADIGSTHEHASSDLKAESLVETDVAEERRIFRKLDWHLLPFVSLLYLLSFLDRSNIGNAKIAGMSTDLNLGGLRYNIAAAIFFIPYCFSEVPSNVLLKLMRPSIWIPSIMVAWGIVMTLMCLVNTYKGLLIARFFLGLAEGGLFPGITYYISLWYPRRTQAKRVAIFFSAATIAGAFGGILAYGIEHMEGIGGLHGWQWIFCLEGIVTVVVAGLSYIFMHDYPETATFLSVSERQHVIQMLKDDSNNLATHFDMKFLWQAVFDYKTYLQITVYMGVLVPVYAVALFTPSIIKELGYSSARAQLLSIPPFVCGCLMTIVVGIYSDKTNIRGPFIMGGAFVSLIGYIVLYTQRAPGAGYAGAIIACMGVYPTIAVNLAWAGGNAGGDLKRGVVIAMVIGIGNLGGICSSFIYYDPPLYHHGHGTMMGWLALTIIATCVLMWRYHVINKQKEELCARDGIDLSRKDEFREMGDASPLFRYVI</sequence>
<dbReference type="OrthoDB" id="2962993at2759"/>
<dbReference type="GO" id="GO:0022857">
    <property type="term" value="F:transmembrane transporter activity"/>
    <property type="evidence" value="ECO:0007669"/>
    <property type="project" value="InterPro"/>
</dbReference>
<gene>
    <name evidence="9" type="ORF">EVG20_g4407</name>
</gene>
<dbReference type="Gene3D" id="1.20.1250.20">
    <property type="entry name" value="MFS general substrate transporter like domains"/>
    <property type="match status" value="2"/>
</dbReference>
<feature type="transmembrane region" description="Helical" evidence="7">
    <location>
        <begin position="313"/>
        <end position="333"/>
    </location>
</feature>
<keyword evidence="4 7" id="KW-1133">Transmembrane helix</keyword>
<dbReference type="PANTHER" id="PTHR43791">
    <property type="entry name" value="PERMEASE-RELATED"/>
    <property type="match status" value="1"/>
</dbReference>
<dbReference type="STRING" id="205917.A0A4Y9YYE0"/>
<feature type="compositionally biased region" description="Basic and acidic residues" evidence="6">
    <location>
        <begin position="9"/>
        <end position="20"/>
    </location>
</feature>
<comment type="caution">
    <text evidence="9">The sequence shown here is derived from an EMBL/GenBank/DDBJ whole genome shotgun (WGS) entry which is preliminary data.</text>
</comment>
<feature type="transmembrane region" description="Helical" evidence="7">
    <location>
        <begin position="433"/>
        <end position="451"/>
    </location>
</feature>
<evidence type="ECO:0000313" key="9">
    <source>
        <dbReference type="EMBL" id="TFY66688.1"/>
    </source>
</evidence>
<dbReference type="AlphaFoldDB" id="A0A4Y9YYE0"/>
<organism evidence="9 10">
    <name type="scientific">Dentipellis fragilis</name>
    <dbReference type="NCBI Taxonomy" id="205917"/>
    <lineage>
        <taxon>Eukaryota</taxon>
        <taxon>Fungi</taxon>
        <taxon>Dikarya</taxon>
        <taxon>Basidiomycota</taxon>
        <taxon>Agaricomycotina</taxon>
        <taxon>Agaricomycetes</taxon>
        <taxon>Russulales</taxon>
        <taxon>Hericiaceae</taxon>
        <taxon>Dentipellis</taxon>
    </lineage>
</organism>
<dbReference type="InterPro" id="IPR020846">
    <property type="entry name" value="MFS_dom"/>
</dbReference>
<evidence type="ECO:0000256" key="2">
    <source>
        <dbReference type="ARBA" id="ARBA00022448"/>
    </source>
</evidence>
<evidence type="ECO:0000313" key="10">
    <source>
        <dbReference type="Proteomes" id="UP000298327"/>
    </source>
</evidence>
<feature type="transmembrane region" description="Helical" evidence="7">
    <location>
        <begin position="174"/>
        <end position="195"/>
    </location>
</feature>
<name>A0A4Y9YYE0_9AGAM</name>
<accession>A0A4Y9YYE0</accession>
<evidence type="ECO:0000256" key="4">
    <source>
        <dbReference type="ARBA" id="ARBA00022989"/>
    </source>
</evidence>
<dbReference type="EMBL" id="SEOQ01000226">
    <property type="protein sequence ID" value="TFY66688.1"/>
    <property type="molecule type" value="Genomic_DNA"/>
</dbReference>
<dbReference type="FunFam" id="1.20.1250.20:FF:000013">
    <property type="entry name" value="MFS general substrate transporter"/>
    <property type="match status" value="1"/>
</dbReference>
<dbReference type="FunFam" id="1.20.1250.20:FF:000034">
    <property type="entry name" value="MFS general substrate transporter"/>
    <property type="match status" value="1"/>
</dbReference>
<feature type="transmembrane region" description="Helical" evidence="7">
    <location>
        <begin position="207"/>
        <end position="229"/>
    </location>
</feature>
<evidence type="ECO:0000256" key="6">
    <source>
        <dbReference type="SAM" id="MobiDB-lite"/>
    </source>
</evidence>
<keyword evidence="2" id="KW-0813">Transport</keyword>